<evidence type="ECO:0000313" key="2">
    <source>
        <dbReference type="EMBL" id="MFB9327552.1"/>
    </source>
</evidence>
<dbReference type="RefSeq" id="WP_377495974.1">
    <property type="nucleotide sequence ID" value="NZ_JBHMDO010000026.1"/>
</dbReference>
<dbReference type="EMBL" id="JBHMDO010000026">
    <property type="protein sequence ID" value="MFB9327552.1"/>
    <property type="molecule type" value="Genomic_DNA"/>
</dbReference>
<protein>
    <submittedName>
        <fullName evidence="2">Uncharacterized protein</fullName>
    </submittedName>
</protein>
<keyword evidence="3" id="KW-1185">Reference proteome</keyword>
<reference evidence="2 3" key="1">
    <citation type="submission" date="2024-09" db="EMBL/GenBank/DDBJ databases">
        <authorList>
            <person name="Sun Q."/>
            <person name="Mori K."/>
        </authorList>
    </citation>
    <scope>NUCLEOTIDE SEQUENCE [LARGE SCALE GENOMIC DNA]</scope>
    <source>
        <strain evidence="2 3">TISTR 2452</strain>
    </source>
</reference>
<keyword evidence="1" id="KW-0812">Transmembrane</keyword>
<gene>
    <name evidence="2" type="ORF">ACFFSY_16600</name>
</gene>
<sequence>MWGKISLYGSVLLLVCFVLTFAIAEFPRMSLRESFEWITGNLVPWAILIVLIGIWRRLGRK</sequence>
<keyword evidence="1" id="KW-0472">Membrane</keyword>
<keyword evidence="1" id="KW-1133">Transmembrane helix</keyword>
<feature type="transmembrane region" description="Helical" evidence="1">
    <location>
        <begin position="34"/>
        <end position="55"/>
    </location>
</feature>
<proteinExistence type="predicted"/>
<organism evidence="2 3">
    <name type="scientific">Paenibacillus aurantiacus</name>
    <dbReference type="NCBI Taxonomy" id="1936118"/>
    <lineage>
        <taxon>Bacteria</taxon>
        <taxon>Bacillati</taxon>
        <taxon>Bacillota</taxon>
        <taxon>Bacilli</taxon>
        <taxon>Bacillales</taxon>
        <taxon>Paenibacillaceae</taxon>
        <taxon>Paenibacillus</taxon>
    </lineage>
</organism>
<name>A0ABV5KQP5_9BACL</name>
<evidence type="ECO:0000256" key="1">
    <source>
        <dbReference type="SAM" id="Phobius"/>
    </source>
</evidence>
<dbReference type="Proteomes" id="UP001589747">
    <property type="component" value="Unassembled WGS sequence"/>
</dbReference>
<comment type="caution">
    <text evidence="2">The sequence shown here is derived from an EMBL/GenBank/DDBJ whole genome shotgun (WGS) entry which is preliminary data.</text>
</comment>
<accession>A0ABV5KQP5</accession>
<evidence type="ECO:0000313" key="3">
    <source>
        <dbReference type="Proteomes" id="UP001589747"/>
    </source>
</evidence>